<keyword evidence="1" id="KW-0805">Transcription regulation</keyword>
<gene>
    <name evidence="6" type="ORF">FB467_3158</name>
</gene>
<dbReference type="Gene3D" id="1.10.357.10">
    <property type="entry name" value="Tetracycline Repressor, domain 2"/>
    <property type="match status" value="1"/>
</dbReference>
<organism evidence="6 7">
    <name type="scientific">Ornithinicoccus hortensis</name>
    <dbReference type="NCBI Taxonomy" id="82346"/>
    <lineage>
        <taxon>Bacteria</taxon>
        <taxon>Bacillati</taxon>
        <taxon>Actinomycetota</taxon>
        <taxon>Actinomycetes</taxon>
        <taxon>Micrococcales</taxon>
        <taxon>Intrasporangiaceae</taxon>
        <taxon>Ornithinicoccus</taxon>
    </lineage>
</organism>
<accession>A0A542YV83</accession>
<keyword evidence="2 4" id="KW-0238">DNA-binding</keyword>
<evidence type="ECO:0000256" key="3">
    <source>
        <dbReference type="ARBA" id="ARBA00023163"/>
    </source>
</evidence>
<evidence type="ECO:0000259" key="5">
    <source>
        <dbReference type="PROSITE" id="PS50977"/>
    </source>
</evidence>
<sequence>MTSAPDTKETGTRARTRLAILEAAAGILPTRPTASLTEIATAADVGRSTLHRYFPDRADLLAALAHHMLERLEADFQRAEPDIGDPVDALRRVAEAIIDRGPAMTYLYNEPTLAQHEELWGEVDPAADPVSRILDRASDRLRGDLSREWIVKCFWSLVYVGWESMRDGSMPRAVVLDSIITTMTSGILRHD</sequence>
<evidence type="ECO:0000313" key="6">
    <source>
        <dbReference type="EMBL" id="TQL51991.1"/>
    </source>
</evidence>
<dbReference type="PROSITE" id="PS50977">
    <property type="entry name" value="HTH_TETR_2"/>
    <property type="match status" value="1"/>
</dbReference>
<dbReference type="EMBL" id="VFOP01000001">
    <property type="protein sequence ID" value="TQL51991.1"/>
    <property type="molecule type" value="Genomic_DNA"/>
</dbReference>
<dbReference type="Proteomes" id="UP000319516">
    <property type="component" value="Unassembled WGS sequence"/>
</dbReference>
<keyword evidence="7" id="KW-1185">Reference proteome</keyword>
<dbReference type="GO" id="GO:0003700">
    <property type="term" value="F:DNA-binding transcription factor activity"/>
    <property type="evidence" value="ECO:0007669"/>
    <property type="project" value="TreeGrafter"/>
</dbReference>
<protein>
    <submittedName>
        <fullName evidence="6">TetR family transcriptional regulator</fullName>
    </submittedName>
</protein>
<keyword evidence="3" id="KW-0804">Transcription</keyword>
<feature type="DNA-binding region" description="H-T-H motif" evidence="4">
    <location>
        <begin position="35"/>
        <end position="54"/>
    </location>
</feature>
<proteinExistence type="predicted"/>
<dbReference type="PANTHER" id="PTHR30055">
    <property type="entry name" value="HTH-TYPE TRANSCRIPTIONAL REGULATOR RUTR"/>
    <property type="match status" value="1"/>
</dbReference>
<dbReference type="RefSeq" id="WP_141785922.1">
    <property type="nucleotide sequence ID" value="NZ_BAAAIK010000001.1"/>
</dbReference>
<evidence type="ECO:0000256" key="2">
    <source>
        <dbReference type="ARBA" id="ARBA00023125"/>
    </source>
</evidence>
<dbReference type="PANTHER" id="PTHR30055:SF234">
    <property type="entry name" value="HTH-TYPE TRANSCRIPTIONAL REGULATOR BETI"/>
    <property type="match status" value="1"/>
</dbReference>
<dbReference type="GO" id="GO:0000976">
    <property type="term" value="F:transcription cis-regulatory region binding"/>
    <property type="evidence" value="ECO:0007669"/>
    <property type="project" value="TreeGrafter"/>
</dbReference>
<dbReference type="InterPro" id="IPR009057">
    <property type="entry name" value="Homeodomain-like_sf"/>
</dbReference>
<feature type="domain" description="HTH tetR-type" evidence="5">
    <location>
        <begin position="14"/>
        <end position="72"/>
    </location>
</feature>
<dbReference type="InterPro" id="IPR050109">
    <property type="entry name" value="HTH-type_TetR-like_transc_reg"/>
</dbReference>
<evidence type="ECO:0000256" key="1">
    <source>
        <dbReference type="ARBA" id="ARBA00023015"/>
    </source>
</evidence>
<comment type="caution">
    <text evidence="6">The sequence shown here is derived from an EMBL/GenBank/DDBJ whole genome shotgun (WGS) entry which is preliminary data.</text>
</comment>
<dbReference type="OrthoDB" id="116659at2"/>
<dbReference type="InterPro" id="IPR001647">
    <property type="entry name" value="HTH_TetR"/>
</dbReference>
<dbReference type="Pfam" id="PF00440">
    <property type="entry name" value="TetR_N"/>
    <property type="match status" value="1"/>
</dbReference>
<evidence type="ECO:0000313" key="7">
    <source>
        <dbReference type="Proteomes" id="UP000319516"/>
    </source>
</evidence>
<name>A0A542YV83_9MICO</name>
<dbReference type="SUPFAM" id="SSF46689">
    <property type="entry name" value="Homeodomain-like"/>
    <property type="match status" value="1"/>
</dbReference>
<reference evidence="6 7" key="1">
    <citation type="submission" date="2019-06" db="EMBL/GenBank/DDBJ databases">
        <title>Sequencing the genomes of 1000 actinobacteria strains.</title>
        <authorList>
            <person name="Klenk H.-P."/>
        </authorList>
    </citation>
    <scope>NUCLEOTIDE SEQUENCE [LARGE SCALE GENOMIC DNA]</scope>
    <source>
        <strain evidence="6 7">DSM 12335</strain>
    </source>
</reference>
<evidence type="ECO:0000256" key="4">
    <source>
        <dbReference type="PROSITE-ProRule" id="PRU00335"/>
    </source>
</evidence>
<dbReference type="AlphaFoldDB" id="A0A542YV83"/>